<organism evidence="3 5">
    <name type="scientific">Xylella taiwanensis</name>
    <dbReference type="NCBI Taxonomy" id="1444770"/>
    <lineage>
        <taxon>Bacteria</taxon>
        <taxon>Pseudomonadati</taxon>
        <taxon>Pseudomonadota</taxon>
        <taxon>Gammaproteobacteria</taxon>
        <taxon>Lysobacterales</taxon>
        <taxon>Lysobacteraceae</taxon>
        <taxon>Xylella</taxon>
    </lineage>
</organism>
<dbReference type="EMBL" id="JAJPPU010000001">
    <property type="protein sequence ID" value="MCD8472542.1"/>
    <property type="molecule type" value="Genomic_DNA"/>
</dbReference>
<dbReference type="SUPFAM" id="SSF48317">
    <property type="entry name" value="Acid phosphatase/Vanadium-dependent haloperoxidase"/>
    <property type="match status" value="1"/>
</dbReference>
<dbReference type="Pfam" id="PF01569">
    <property type="entry name" value="PAP2"/>
    <property type="match status" value="1"/>
</dbReference>
<dbReference type="Proteomes" id="UP000020406">
    <property type="component" value="Unassembled WGS sequence"/>
</dbReference>
<dbReference type="EMBL" id="JDSQ01000004">
    <property type="protein sequence ID" value="EWS78864.1"/>
    <property type="molecule type" value="Genomic_DNA"/>
</dbReference>
<keyword evidence="6" id="KW-1185">Reference proteome</keyword>
<dbReference type="GeneID" id="68901566"/>
<feature type="transmembrane region" description="Helical" evidence="1">
    <location>
        <begin position="218"/>
        <end position="238"/>
    </location>
</feature>
<dbReference type="RefSeq" id="WP_038270521.1">
    <property type="nucleotide sequence ID" value="NZ_CP053627.1"/>
</dbReference>
<feature type="transmembrane region" description="Helical" evidence="1">
    <location>
        <begin position="21"/>
        <end position="42"/>
    </location>
</feature>
<dbReference type="Proteomes" id="UP001430701">
    <property type="component" value="Unassembled WGS sequence"/>
</dbReference>
<keyword evidence="1" id="KW-0812">Transmembrane</keyword>
<reference evidence="3 5" key="1">
    <citation type="journal article" date="2014" name="Genome Announc.">
        <title>Draft Genome Sequence of Xylella fastidiosa Pear Leaf Scorch Strain in Taiwan.</title>
        <authorList>
            <person name="Su C.C."/>
            <person name="Deng W.L."/>
            <person name="Jan F.J."/>
            <person name="Chang C.J."/>
            <person name="Huang H."/>
            <person name="Chen J."/>
        </authorList>
    </citation>
    <scope>NUCLEOTIDE SEQUENCE [LARGE SCALE GENOMIC DNA]</scope>
    <source>
        <strain evidence="3 5">PLS229</strain>
    </source>
</reference>
<keyword evidence="1" id="KW-1133">Transmembrane helix</keyword>
<dbReference type="KEGG" id="xtw:AB672_09680"/>
<gene>
    <name evidence="3" type="ORF">AF72_03165</name>
    <name evidence="4" type="ORF">LPH55_03400</name>
</gene>
<protein>
    <submittedName>
        <fullName evidence="3">Membrane protein</fullName>
    </submittedName>
    <submittedName>
        <fullName evidence="4">Phosphatase PAP2 family protein</fullName>
    </submittedName>
</protein>
<dbReference type="AlphaFoldDB" id="Z9JKY7"/>
<name>Z9JKY7_9GAMM</name>
<dbReference type="PATRIC" id="fig|1444770.3.peg.769"/>
<evidence type="ECO:0000313" key="5">
    <source>
        <dbReference type="Proteomes" id="UP000020406"/>
    </source>
</evidence>
<evidence type="ECO:0000313" key="4">
    <source>
        <dbReference type="EMBL" id="MCD8472542.1"/>
    </source>
</evidence>
<proteinExistence type="predicted"/>
<feature type="domain" description="Phosphatidic acid phosphatase type 2/haloperoxidase" evidence="2">
    <location>
        <begin position="109"/>
        <end position="236"/>
    </location>
</feature>
<dbReference type="OrthoDB" id="7348799at2"/>
<dbReference type="InterPro" id="IPR000326">
    <property type="entry name" value="PAP2/HPO"/>
</dbReference>
<keyword evidence="1" id="KW-0472">Membrane</keyword>
<sequence>MNSILPIYINQAALIQGRKFLLFHLWLPLAVVMLLSGLLMGLGGDQWLTDLLYRLEGRQWLLKQHWITEYLIHRVGKWLTIAAALCLLGGALVGSWKRSVMCDYVRPSLYVVMTLGLSTSLVSLAKRFTGMDCPWDLVRYGGELPFIGLFESRHGLEASGCFPAAHASAGYAWVCLYFAAWVLCPAWRWLGLMIGLTAGLTFGISQQLRGAHFLSHDLWSLTICWLVALGFFYLFFVFPAARALSVQQGTIP</sequence>
<accession>Z9JKY7</accession>
<feature type="transmembrane region" description="Helical" evidence="1">
    <location>
        <begin position="78"/>
        <end position="96"/>
    </location>
</feature>
<dbReference type="STRING" id="1444770.AF72_03165"/>
<evidence type="ECO:0000256" key="1">
    <source>
        <dbReference type="SAM" id="Phobius"/>
    </source>
</evidence>
<evidence type="ECO:0000313" key="6">
    <source>
        <dbReference type="Proteomes" id="UP001430701"/>
    </source>
</evidence>
<feature type="transmembrane region" description="Helical" evidence="1">
    <location>
        <begin position="108"/>
        <end position="125"/>
    </location>
</feature>
<dbReference type="eggNOG" id="COG3907">
    <property type="taxonomic scope" value="Bacteria"/>
</dbReference>
<evidence type="ECO:0000313" key="3">
    <source>
        <dbReference type="EMBL" id="EWS78864.1"/>
    </source>
</evidence>
<reference evidence="4" key="2">
    <citation type="submission" date="2021-11" db="EMBL/GenBank/DDBJ databases">
        <title>Genome sequence of Xylella taiwanensis PLS432.</title>
        <authorList>
            <person name="Weng L.-W."/>
            <person name="Su C.-C."/>
            <person name="Tsai C.-W."/>
            <person name="Kuo C.-H."/>
        </authorList>
    </citation>
    <scope>NUCLEOTIDE SEQUENCE</scope>
    <source>
        <strain evidence="4">PLS432</strain>
    </source>
</reference>
<evidence type="ECO:0000259" key="2">
    <source>
        <dbReference type="Pfam" id="PF01569"/>
    </source>
</evidence>
<dbReference type="CDD" id="cd03396">
    <property type="entry name" value="PAP2_like_6"/>
    <property type="match status" value="1"/>
</dbReference>
<dbReference type="InterPro" id="IPR036938">
    <property type="entry name" value="PAP2/HPO_sf"/>
</dbReference>
<comment type="caution">
    <text evidence="3">The sequence shown here is derived from an EMBL/GenBank/DDBJ whole genome shotgun (WGS) entry which is preliminary data.</text>
</comment>
<feature type="transmembrane region" description="Helical" evidence="1">
    <location>
        <begin position="186"/>
        <end position="206"/>
    </location>
</feature>